<dbReference type="PROSITE" id="PS51767">
    <property type="entry name" value="PEPTIDASE_A1"/>
    <property type="match status" value="1"/>
</dbReference>
<gene>
    <name evidence="7" type="primary">CARP_7</name>
    <name evidence="7" type="ORF">A0H81_03034</name>
</gene>
<keyword evidence="4" id="KW-0645">Protease</keyword>
<evidence type="ECO:0000259" key="6">
    <source>
        <dbReference type="PROSITE" id="PS51767"/>
    </source>
</evidence>
<dbReference type="PROSITE" id="PS00141">
    <property type="entry name" value="ASP_PROTEASE"/>
    <property type="match status" value="2"/>
</dbReference>
<feature type="chain" id="PRO_5008889251" evidence="5">
    <location>
        <begin position="35"/>
        <end position="398"/>
    </location>
</feature>
<accession>A0A1C7MPK8</accession>
<comment type="similarity">
    <text evidence="1 4">Belongs to the peptidase A1 family.</text>
</comment>
<evidence type="ECO:0000256" key="4">
    <source>
        <dbReference type="RuleBase" id="RU000454"/>
    </source>
</evidence>
<dbReference type="SUPFAM" id="SSF50630">
    <property type="entry name" value="Acid proteases"/>
    <property type="match status" value="1"/>
</dbReference>
<dbReference type="PANTHER" id="PTHR47966:SF51">
    <property type="entry name" value="BETA-SITE APP-CLEAVING ENZYME, ISOFORM A-RELATED"/>
    <property type="match status" value="1"/>
</dbReference>
<sequence>MLMPTLEHPPPLSWSPAMLARSVVALFLSLSVVAVPLTAPNTLSNPHTLSFSKRVNSTGSANVLKQDQARAQALRERAQPTAGYSFLRTQKDSDFNDPAISQAVSYVVNVAIGTPPETYSLVVDTGSSNTWIGAGKNPGMSSTAKMTGDFVSNMEVDSSWACYEIEDIITLTNGLSFRTLFPSFTKCIPTVLDNARNARCLGVYEIGISFQPSMNESDPNGELTFGGVDKTEYIEPLNYVPITSTSPASDFFGIDQSVSYGDTTILSLTAGIVDTGTTLILLATDAFKKYQDATGAKLDSTTGLLRINNKQYSELKALNFVVYEVIPNAQIWPRELNTALGGTKDGIYLIVGDLGSSSGSGLDFIIGMSFLERFYSVYDVGNKRVGFAKTKYTNAETN</sequence>
<evidence type="ECO:0000313" key="8">
    <source>
        <dbReference type="Proteomes" id="UP000092993"/>
    </source>
</evidence>
<dbReference type="InterPro" id="IPR034164">
    <property type="entry name" value="Pepsin-like_dom"/>
</dbReference>
<keyword evidence="8" id="KW-1185">Reference proteome</keyword>
<evidence type="ECO:0000313" key="7">
    <source>
        <dbReference type="EMBL" id="OBZ76884.1"/>
    </source>
</evidence>
<dbReference type="GO" id="GO:0004190">
    <property type="term" value="F:aspartic-type endopeptidase activity"/>
    <property type="evidence" value="ECO:0007669"/>
    <property type="project" value="UniProtKB-KW"/>
</dbReference>
<feature type="signal peptide" evidence="5">
    <location>
        <begin position="1"/>
        <end position="34"/>
    </location>
</feature>
<reference evidence="7 8" key="1">
    <citation type="submission" date="2016-03" db="EMBL/GenBank/DDBJ databases">
        <title>Whole genome sequencing of Grifola frondosa 9006-11.</title>
        <authorList>
            <person name="Min B."/>
            <person name="Park H."/>
            <person name="Kim J.-G."/>
            <person name="Cho H."/>
            <person name="Oh Y.-L."/>
            <person name="Kong W.-S."/>
            <person name="Choi I.-G."/>
        </authorList>
    </citation>
    <scope>NUCLEOTIDE SEQUENCE [LARGE SCALE GENOMIC DNA]</scope>
    <source>
        <strain evidence="7 8">9006-11</strain>
    </source>
</reference>
<comment type="caution">
    <text evidence="7">The sequence shown here is derived from an EMBL/GenBank/DDBJ whole genome shotgun (WGS) entry which is preliminary data.</text>
</comment>
<evidence type="ECO:0000256" key="5">
    <source>
        <dbReference type="SAM" id="SignalP"/>
    </source>
</evidence>
<dbReference type="InterPro" id="IPR033121">
    <property type="entry name" value="PEPTIDASE_A1"/>
</dbReference>
<name>A0A1C7MPK8_GRIFR</name>
<dbReference type="Pfam" id="PF00026">
    <property type="entry name" value="Asp"/>
    <property type="match status" value="2"/>
</dbReference>
<dbReference type="OrthoDB" id="660550at2759"/>
<dbReference type="PRINTS" id="PR00792">
    <property type="entry name" value="PEPSIN"/>
</dbReference>
<evidence type="ECO:0000256" key="3">
    <source>
        <dbReference type="PIRSR" id="PIRSR601461-1"/>
    </source>
</evidence>
<feature type="active site" evidence="3">
    <location>
        <position position="274"/>
    </location>
</feature>
<dbReference type="GO" id="GO:0006508">
    <property type="term" value="P:proteolysis"/>
    <property type="evidence" value="ECO:0007669"/>
    <property type="project" value="UniProtKB-KW"/>
</dbReference>
<keyword evidence="5" id="KW-0732">Signal</keyword>
<dbReference type="InterPro" id="IPR021109">
    <property type="entry name" value="Peptidase_aspartic_dom_sf"/>
</dbReference>
<dbReference type="InterPro" id="IPR001969">
    <property type="entry name" value="Aspartic_peptidase_AS"/>
</dbReference>
<evidence type="ECO:0000256" key="2">
    <source>
        <dbReference type="ARBA" id="ARBA00022750"/>
    </source>
</evidence>
<keyword evidence="4" id="KW-0378">Hydrolase</keyword>
<dbReference type="AlphaFoldDB" id="A0A1C7MPK8"/>
<protein>
    <submittedName>
        <fullName evidence="7">Polyporopepsin</fullName>
    </submittedName>
</protein>
<dbReference type="CDD" id="cd05471">
    <property type="entry name" value="pepsin_like"/>
    <property type="match status" value="1"/>
</dbReference>
<evidence type="ECO:0000256" key="1">
    <source>
        <dbReference type="ARBA" id="ARBA00007447"/>
    </source>
</evidence>
<dbReference type="InterPro" id="IPR001461">
    <property type="entry name" value="Aspartic_peptidase_A1"/>
</dbReference>
<dbReference type="Proteomes" id="UP000092993">
    <property type="component" value="Unassembled WGS sequence"/>
</dbReference>
<feature type="domain" description="Peptidase A1" evidence="6">
    <location>
        <begin position="106"/>
        <end position="388"/>
    </location>
</feature>
<organism evidence="7 8">
    <name type="scientific">Grifola frondosa</name>
    <name type="common">Maitake</name>
    <name type="synonym">Polyporus frondosus</name>
    <dbReference type="NCBI Taxonomy" id="5627"/>
    <lineage>
        <taxon>Eukaryota</taxon>
        <taxon>Fungi</taxon>
        <taxon>Dikarya</taxon>
        <taxon>Basidiomycota</taxon>
        <taxon>Agaricomycotina</taxon>
        <taxon>Agaricomycetes</taxon>
        <taxon>Polyporales</taxon>
        <taxon>Grifolaceae</taxon>
        <taxon>Grifola</taxon>
    </lineage>
</organism>
<dbReference type="PANTHER" id="PTHR47966">
    <property type="entry name" value="BETA-SITE APP-CLEAVING ENZYME, ISOFORM A-RELATED"/>
    <property type="match status" value="1"/>
</dbReference>
<feature type="active site" evidence="3">
    <location>
        <position position="124"/>
    </location>
</feature>
<keyword evidence="2 4" id="KW-0064">Aspartyl protease</keyword>
<dbReference type="STRING" id="5627.A0A1C7MPK8"/>
<dbReference type="EMBL" id="LUGG01000003">
    <property type="protein sequence ID" value="OBZ76884.1"/>
    <property type="molecule type" value="Genomic_DNA"/>
</dbReference>
<dbReference type="Gene3D" id="2.40.70.10">
    <property type="entry name" value="Acid Proteases"/>
    <property type="match status" value="2"/>
</dbReference>
<proteinExistence type="inferred from homology"/>